<feature type="compositionally biased region" description="Polar residues" evidence="1">
    <location>
        <begin position="353"/>
        <end position="362"/>
    </location>
</feature>
<gene>
    <name evidence="3" type="ORF">PF008_g30979</name>
</gene>
<comment type="caution">
    <text evidence="3">The sequence shown here is derived from an EMBL/GenBank/DDBJ whole genome shotgun (WGS) entry which is preliminary data.</text>
</comment>
<dbReference type="PANTHER" id="PTHR44329">
    <property type="entry name" value="SERINE/THREONINE-PROTEIN KINASE TNNI3K-RELATED"/>
    <property type="match status" value="1"/>
</dbReference>
<dbReference type="PROSITE" id="PS50011">
    <property type="entry name" value="PROTEIN_KINASE_DOM"/>
    <property type="match status" value="1"/>
</dbReference>
<dbReference type="GO" id="GO:0004674">
    <property type="term" value="F:protein serine/threonine kinase activity"/>
    <property type="evidence" value="ECO:0007669"/>
    <property type="project" value="TreeGrafter"/>
</dbReference>
<dbReference type="SUPFAM" id="SSF56112">
    <property type="entry name" value="Protein kinase-like (PK-like)"/>
    <property type="match status" value="1"/>
</dbReference>
<sequence length="368" mass="41937">MFMDAAGLTKLAEAHNWRDRWEFQRKQQQHEFMTKLQNLPELLGDVAEDKAREEALTYVRFELSKYTTSYATSIPADLMQAKSALSTMKNVSWFIPEYEVVFDQYNAFSRGSFGSVHHGKWRSSKVVVKKVKLESENDEVAFHNELTDFGLSSLELSSSTSGEELESDAELVSGETAKPLIGAIRWKAPEVLKGEKATFASDIYSFGMCIIEAATGEYPWGMRLDDNVVRYRVVELRELPTRREELVDAAWRLVERMCRYEPSDRLGIPAVIGKLEALIKLMSPTAMDRVEADIKKLLPIFERLKDVAVEEGRWNAAGVAQQQNETAKLQEGYPQAQKNNDRQQQVVKQKRQGPSQMDNLTASIRLRM</sequence>
<proteinExistence type="predicted"/>
<evidence type="ECO:0000259" key="2">
    <source>
        <dbReference type="PROSITE" id="PS50011"/>
    </source>
</evidence>
<dbReference type="InterPro" id="IPR051681">
    <property type="entry name" value="Ser/Thr_Kinases-Pseudokinases"/>
</dbReference>
<dbReference type="Gene3D" id="1.10.510.10">
    <property type="entry name" value="Transferase(Phosphotransferase) domain 1"/>
    <property type="match status" value="1"/>
</dbReference>
<organism evidence="3 4">
    <name type="scientific">Phytophthora fragariae</name>
    <dbReference type="NCBI Taxonomy" id="53985"/>
    <lineage>
        <taxon>Eukaryota</taxon>
        <taxon>Sar</taxon>
        <taxon>Stramenopiles</taxon>
        <taxon>Oomycota</taxon>
        <taxon>Peronosporomycetes</taxon>
        <taxon>Peronosporales</taxon>
        <taxon>Peronosporaceae</taxon>
        <taxon>Phytophthora</taxon>
    </lineage>
</organism>
<dbReference type="Proteomes" id="UP000486351">
    <property type="component" value="Unassembled WGS sequence"/>
</dbReference>
<feature type="domain" description="Protein kinase" evidence="2">
    <location>
        <begin position="1"/>
        <end position="279"/>
    </location>
</feature>
<protein>
    <recommendedName>
        <fullName evidence="2">Protein kinase domain-containing protein</fullName>
    </recommendedName>
</protein>
<dbReference type="Gene3D" id="3.30.200.20">
    <property type="entry name" value="Phosphorylase Kinase, domain 1"/>
    <property type="match status" value="1"/>
</dbReference>
<evidence type="ECO:0000313" key="4">
    <source>
        <dbReference type="Proteomes" id="UP000486351"/>
    </source>
</evidence>
<accession>A0A6G0Q3Y7</accession>
<reference evidence="3 4" key="1">
    <citation type="submission" date="2018-09" db="EMBL/GenBank/DDBJ databases">
        <title>Genomic investigation of the strawberry pathogen Phytophthora fragariae indicates pathogenicity is determined by transcriptional variation in three key races.</title>
        <authorList>
            <person name="Adams T.M."/>
            <person name="Armitage A.D."/>
            <person name="Sobczyk M.K."/>
            <person name="Bates H.J."/>
            <person name="Dunwell J.M."/>
            <person name="Nellist C.F."/>
            <person name="Harrison R.J."/>
        </authorList>
    </citation>
    <scope>NUCLEOTIDE SEQUENCE [LARGE SCALE GENOMIC DNA]</scope>
    <source>
        <strain evidence="3 4">NOV-77</strain>
    </source>
</reference>
<dbReference type="InterPro" id="IPR000719">
    <property type="entry name" value="Prot_kinase_dom"/>
</dbReference>
<dbReference type="AlphaFoldDB" id="A0A6G0Q3Y7"/>
<dbReference type="PANTHER" id="PTHR44329:SF214">
    <property type="entry name" value="PROTEIN KINASE DOMAIN-CONTAINING PROTEIN"/>
    <property type="match status" value="1"/>
</dbReference>
<evidence type="ECO:0000313" key="3">
    <source>
        <dbReference type="EMBL" id="KAE9269003.1"/>
    </source>
</evidence>
<dbReference type="EMBL" id="QXFY01006364">
    <property type="protein sequence ID" value="KAE9269003.1"/>
    <property type="molecule type" value="Genomic_DNA"/>
</dbReference>
<dbReference type="GO" id="GO:0005524">
    <property type="term" value="F:ATP binding"/>
    <property type="evidence" value="ECO:0007669"/>
    <property type="project" value="InterPro"/>
</dbReference>
<dbReference type="InterPro" id="IPR011009">
    <property type="entry name" value="Kinase-like_dom_sf"/>
</dbReference>
<name>A0A6G0Q3Y7_9STRA</name>
<dbReference type="Pfam" id="PF00069">
    <property type="entry name" value="Pkinase"/>
    <property type="match status" value="1"/>
</dbReference>
<evidence type="ECO:0000256" key="1">
    <source>
        <dbReference type="SAM" id="MobiDB-lite"/>
    </source>
</evidence>
<feature type="region of interest" description="Disordered" evidence="1">
    <location>
        <begin position="335"/>
        <end position="368"/>
    </location>
</feature>